<dbReference type="EMBL" id="CP120682">
    <property type="protein sequence ID" value="WKN38468.1"/>
    <property type="molecule type" value="Genomic_DNA"/>
</dbReference>
<dbReference type="AlphaFoldDB" id="A0AA49JES6"/>
<evidence type="ECO:0008006" key="4">
    <source>
        <dbReference type="Google" id="ProtNLM"/>
    </source>
</evidence>
<keyword evidence="2" id="KW-1133">Transmembrane helix</keyword>
<protein>
    <recommendedName>
        <fullName evidence="4">PAS domain-containing protein</fullName>
    </recommendedName>
</protein>
<dbReference type="SUPFAM" id="SSF55785">
    <property type="entry name" value="PYP-like sensor domain (PAS domain)"/>
    <property type="match status" value="1"/>
</dbReference>
<dbReference type="SUPFAM" id="SSF47384">
    <property type="entry name" value="Homodimeric domain of signal transducing histidine kinase"/>
    <property type="match status" value="1"/>
</dbReference>
<dbReference type="Gene3D" id="3.30.450.20">
    <property type="entry name" value="PAS domain"/>
    <property type="match status" value="1"/>
</dbReference>
<reference evidence="3" key="1">
    <citation type="journal article" date="2023" name="Comput. Struct. Biotechnol. J.">
        <title>Discovery of a novel marine Bacteroidetes with a rich repertoire of carbohydrate-active enzymes.</title>
        <authorList>
            <person name="Chen B."/>
            <person name="Liu G."/>
            <person name="Chen Q."/>
            <person name="Wang H."/>
            <person name="Liu L."/>
            <person name="Tang K."/>
        </authorList>
    </citation>
    <scope>NUCLEOTIDE SEQUENCE</scope>
    <source>
        <strain evidence="3">TK19036</strain>
    </source>
</reference>
<dbReference type="InterPro" id="IPR035965">
    <property type="entry name" value="PAS-like_dom_sf"/>
</dbReference>
<dbReference type="InterPro" id="IPR036097">
    <property type="entry name" value="HisK_dim/P_sf"/>
</dbReference>
<evidence type="ECO:0000313" key="3">
    <source>
        <dbReference type="EMBL" id="WKN38468.1"/>
    </source>
</evidence>
<keyword evidence="1" id="KW-0175">Coiled coil</keyword>
<reference evidence="3" key="2">
    <citation type="journal article" date="2024" name="Antonie Van Leeuwenhoek">
        <title>Roseihalotalea indica gen. nov., sp. nov., a halophilic Bacteroidetes from mesopelagic Southwest Indian Ocean with higher carbohydrate metabolic potential.</title>
        <authorList>
            <person name="Chen B."/>
            <person name="Zhang M."/>
            <person name="Lin D."/>
            <person name="Ye J."/>
            <person name="Tang K."/>
        </authorList>
    </citation>
    <scope>NUCLEOTIDE SEQUENCE</scope>
    <source>
        <strain evidence="3">TK19036</strain>
    </source>
</reference>
<gene>
    <name evidence="3" type="ORF">K4G66_07100</name>
</gene>
<name>A0AA49JES6_9BACT</name>
<dbReference type="GO" id="GO:0000155">
    <property type="term" value="F:phosphorelay sensor kinase activity"/>
    <property type="evidence" value="ECO:0007669"/>
    <property type="project" value="InterPro"/>
</dbReference>
<proteinExistence type="predicted"/>
<keyword evidence="2" id="KW-0812">Transmembrane</keyword>
<sequence length="350" mass="40937">MVRNVKLYQYFFGSQRITLKKFVYAGFLFGLCFPTLSIIIDIFFHHLTFSISSVIQIHQINPIHYVVDTAPWVLSATAYIIGRAVQCIELQAREHIVASEKMFFNILQYNPDAVFLVRTNDFVIEHYNQMALRLCDIDTQTHQNIHSCEFFTSLNESLSILSKLRQDGDIFSSEMQCITVTGKIFWGQITMHAFALNDNCYQLIRIADITPAKQRELELEKIKYELQQYSEELQSANEEVTAINNNLEQMVKERTELLQFRNKQLTEYAFLNAHKLRGPLTRVLGSAYALEYANNDQQRQEFIEYIVRSSKELDQVIHRIAKAVAIADDDKDPIKIFKEEYLEDQHRIRR</sequence>
<feature type="coiled-coil region" evidence="1">
    <location>
        <begin position="212"/>
        <end position="253"/>
    </location>
</feature>
<keyword evidence="2" id="KW-0472">Membrane</keyword>
<dbReference type="Gene3D" id="1.10.287.130">
    <property type="match status" value="1"/>
</dbReference>
<accession>A0AA49JES6</accession>
<organism evidence="3">
    <name type="scientific">Roseihalotalea indica</name>
    <dbReference type="NCBI Taxonomy" id="2867963"/>
    <lineage>
        <taxon>Bacteria</taxon>
        <taxon>Pseudomonadati</taxon>
        <taxon>Bacteroidota</taxon>
        <taxon>Cytophagia</taxon>
        <taxon>Cytophagales</taxon>
        <taxon>Catalimonadaceae</taxon>
        <taxon>Roseihalotalea</taxon>
    </lineage>
</organism>
<evidence type="ECO:0000256" key="2">
    <source>
        <dbReference type="SAM" id="Phobius"/>
    </source>
</evidence>
<evidence type="ECO:0000256" key="1">
    <source>
        <dbReference type="SAM" id="Coils"/>
    </source>
</evidence>
<feature type="transmembrane region" description="Helical" evidence="2">
    <location>
        <begin position="21"/>
        <end position="44"/>
    </location>
</feature>